<proteinExistence type="predicted"/>
<evidence type="ECO:0008006" key="2">
    <source>
        <dbReference type="Google" id="ProtNLM"/>
    </source>
</evidence>
<dbReference type="EMBL" id="CP163440">
    <property type="protein sequence ID" value="XDQ68420.1"/>
    <property type="molecule type" value="Genomic_DNA"/>
</dbReference>
<protein>
    <recommendedName>
        <fullName evidence="2">Chromosome partitioning protein</fullName>
    </recommendedName>
</protein>
<reference evidence="1" key="1">
    <citation type="submission" date="2024-07" db="EMBL/GenBank/DDBJ databases">
        <authorList>
            <person name="Yu S.T."/>
        </authorList>
    </citation>
    <scope>NUCLEOTIDE SEQUENCE</scope>
    <source>
        <strain evidence="1">R35</strain>
    </source>
</reference>
<dbReference type="RefSeq" id="WP_369265233.1">
    <property type="nucleotide sequence ID" value="NZ_CP163440.1"/>
</dbReference>
<gene>
    <name evidence="1" type="ORF">AB5J50_50660</name>
</gene>
<organism evidence="1">
    <name type="scientific">Streptomyces sp. R35</name>
    <dbReference type="NCBI Taxonomy" id="3238630"/>
    <lineage>
        <taxon>Bacteria</taxon>
        <taxon>Bacillati</taxon>
        <taxon>Actinomycetota</taxon>
        <taxon>Actinomycetes</taxon>
        <taxon>Kitasatosporales</taxon>
        <taxon>Streptomycetaceae</taxon>
        <taxon>Streptomyces</taxon>
    </lineage>
</organism>
<sequence length="141" mass="14695">MTGVELAVGYVIAWAVRKARRVAGRADGAVDQALDAGVDRLHDVVVTRLGADPALEQALTEAGSGQDGPTERTRTRLRLALEEQAEQDPGFAAALEKAVAEVEAAAAAAEPGARAVYGNTFHGPTAIQLGDYNTQHNTFGS</sequence>
<dbReference type="AlphaFoldDB" id="A0AB39SRN5"/>
<evidence type="ECO:0000313" key="1">
    <source>
        <dbReference type="EMBL" id="XDQ68420.1"/>
    </source>
</evidence>
<accession>A0AB39SRN5</accession>
<name>A0AB39SRN5_9ACTN</name>